<feature type="compositionally biased region" description="Polar residues" evidence="10">
    <location>
        <begin position="41"/>
        <end position="56"/>
    </location>
</feature>
<keyword evidence="6 9" id="KW-0804">Transcription</keyword>
<evidence type="ECO:0000256" key="7">
    <source>
        <dbReference type="ARBA" id="ARBA00023242"/>
    </source>
</evidence>
<sequence length="341" mass="37043">MSFNPQTPQSPSQLSPSTADPVSSSMNSSMTSITTLPTPAHSVNGSIQHGDSTQDIAMSDADSPHKRKRMPDDMGEPGHKKTHLEDPRRLGIEDLHMDVGEKYFLCRTPHSVSLPSVSEDLFEMFGLTGIAAEVARTKPNGEKNALRKTYKGHIKSLGVNGHFDKVEKDPYDQDGFMHMLLYPESEWHVHEVQGKEVERGFSDAVQTNLSRAMTMARTLDKELWDSSVLGDLAPSVVTKKPKEGSKKATPIGSAGGLSNASKLQVPQVNRVRRIGKKRSYQDSSFEGYGDGFPDDDQGAASGYSTGEGDDRSSKLKRRKQNPGTGSSFGGSVRNGYSGIGT</sequence>
<proteinExistence type="inferred from homology"/>
<evidence type="ECO:0000256" key="1">
    <source>
        <dbReference type="ARBA" id="ARBA00004123"/>
    </source>
</evidence>
<feature type="compositionally biased region" description="Polar residues" evidence="10">
    <location>
        <begin position="256"/>
        <end position="267"/>
    </location>
</feature>
<evidence type="ECO:0000256" key="10">
    <source>
        <dbReference type="SAM" id="MobiDB-lite"/>
    </source>
</evidence>
<evidence type="ECO:0000256" key="8">
    <source>
        <dbReference type="ARBA" id="ARBA00032018"/>
    </source>
</evidence>
<organism evidence="11 12">
    <name type="scientific">Apiospora phragmitis</name>
    <dbReference type="NCBI Taxonomy" id="2905665"/>
    <lineage>
        <taxon>Eukaryota</taxon>
        <taxon>Fungi</taxon>
        <taxon>Dikarya</taxon>
        <taxon>Ascomycota</taxon>
        <taxon>Pezizomycotina</taxon>
        <taxon>Sordariomycetes</taxon>
        <taxon>Xylariomycetidae</taxon>
        <taxon>Amphisphaeriales</taxon>
        <taxon>Apiosporaceae</taxon>
        <taxon>Apiospora</taxon>
    </lineage>
</organism>
<comment type="subunit">
    <text evidence="9">Component of the Mediator complex.</text>
</comment>
<feature type="region of interest" description="Disordered" evidence="10">
    <location>
        <begin position="238"/>
        <end position="341"/>
    </location>
</feature>
<keyword evidence="7 9" id="KW-0539">Nucleus</keyword>
<evidence type="ECO:0000256" key="2">
    <source>
        <dbReference type="ARBA" id="ARBA00009259"/>
    </source>
</evidence>
<feature type="compositionally biased region" description="Basic and acidic residues" evidence="10">
    <location>
        <begin position="70"/>
        <end position="89"/>
    </location>
</feature>
<keyword evidence="12" id="KW-1185">Reference proteome</keyword>
<reference evidence="11 12" key="1">
    <citation type="submission" date="2023-01" db="EMBL/GenBank/DDBJ databases">
        <title>Analysis of 21 Apiospora genomes using comparative genomics revels a genus with tremendous synthesis potential of carbohydrate active enzymes and secondary metabolites.</title>
        <authorList>
            <person name="Sorensen T."/>
        </authorList>
    </citation>
    <scope>NUCLEOTIDE SEQUENCE [LARGE SCALE GENOMIC DNA]</scope>
    <source>
        <strain evidence="11 12">CBS 135458</strain>
    </source>
</reference>
<comment type="subcellular location">
    <subcellularLocation>
        <location evidence="1 9">Nucleus</location>
    </subcellularLocation>
</comment>
<name>A0ABR1SV70_9PEZI</name>
<evidence type="ECO:0000256" key="3">
    <source>
        <dbReference type="ARBA" id="ARBA00019615"/>
    </source>
</evidence>
<keyword evidence="5 9" id="KW-0010">Activator</keyword>
<dbReference type="Proteomes" id="UP001480595">
    <property type="component" value="Unassembled WGS sequence"/>
</dbReference>
<feature type="region of interest" description="Disordered" evidence="10">
    <location>
        <begin position="1"/>
        <end position="89"/>
    </location>
</feature>
<comment type="function">
    <text evidence="9">Component of the Mediator complex, a coactivator involved in the regulated transcription of nearly all RNA polymerase II-dependent genes. Mediator functions as a bridge to convey information from gene-specific regulatory proteins to the basal RNA polymerase II transcription machinery. Mediator is recruited to promoters by direct interactions with regulatory proteins and serves as a scaffold for the assembly of a functional preinitiation complex with RNA polymerase II and the general transcription factors.</text>
</comment>
<comment type="similarity">
    <text evidence="2 9">Belongs to the Mediator complex subunit 19 family.</text>
</comment>
<evidence type="ECO:0000256" key="6">
    <source>
        <dbReference type="ARBA" id="ARBA00023163"/>
    </source>
</evidence>
<dbReference type="Pfam" id="PF08633">
    <property type="entry name" value="Rox3"/>
    <property type="match status" value="1"/>
</dbReference>
<feature type="compositionally biased region" description="Low complexity" evidence="10">
    <location>
        <begin position="1"/>
        <end position="35"/>
    </location>
</feature>
<evidence type="ECO:0000313" key="12">
    <source>
        <dbReference type="Proteomes" id="UP001480595"/>
    </source>
</evidence>
<evidence type="ECO:0000256" key="9">
    <source>
        <dbReference type="RuleBase" id="RU364151"/>
    </source>
</evidence>
<gene>
    <name evidence="9" type="primary">MED19</name>
    <name evidence="11" type="ORF">PG994_014968</name>
</gene>
<evidence type="ECO:0000256" key="5">
    <source>
        <dbReference type="ARBA" id="ARBA00023159"/>
    </source>
</evidence>
<keyword evidence="4 9" id="KW-0805">Transcription regulation</keyword>
<protein>
    <recommendedName>
        <fullName evidence="3 9">Mediator of RNA polymerase II transcription subunit 19</fullName>
    </recommendedName>
    <alternativeName>
        <fullName evidence="8 9">Mediator complex subunit 19</fullName>
    </alternativeName>
</protein>
<accession>A0ABR1SV70</accession>
<dbReference type="InterPro" id="IPR013942">
    <property type="entry name" value="Mediator_Med19_fun"/>
</dbReference>
<evidence type="ECO:0000313" key="11">
    <source>
        <dbReference type="EMBL" id="KAK8038201.1"/>
    </source>
</evidence>
<dbReference type="RefSeq" id="XP_066708053.1">
    <property type="nucleotide sequence ID" value="XM_066866377.1"/>
</dbReference>
<dbReference type="GeneID" id="92099440"/>
<evidence type="ECO:0000256" key="4">
    <source>
        <dbReference type="ARBA" id="ARBA00023015"/>
    </source>
</evidence>
<dbReference type="EMBL" id="JAQQWL010000016">
    <property type="protein sequence ID" value="KAK8038201.1"/>
    <property type="molecule type" value="Genomic_DNA"/>
</dbReference>
<comment type="caution">
    <text evidence="11">The sequence shown here is derived from an EMBL/GenBank/DDBJ whole genome shotgun (WGS) entry which is preliminary data.</text>
</comment>